<keyword evidence="1" id="KW-0812">Transmembrane</keyword>
<feature type="transmembrane region" description="Helical" evidence="1">
    <location>
        <begin position="55"/>
        <end position="82"/>
    </location>
</feature>
<dbReference type="Proteomes" id="UP001165293">
    <property type="component" value="Unassembled WGS sequence"/>
</dbReference>
<dbReference type="RefSeq" id="WP_230528458.1">
    <property type="nucleotide sequence ID" value="NZ_JAJGAK010000006.1"/>
</dbReference>
<feature type="domain" description="DUF6868" evidence="2">
    <location>
        <begin position="7"/>
        <end position="82"/>
    </location>
</feature>
<proteinExistence type="predicted"/>
<keyword evidence="1" id="KW-1133">Transmembrane helix</keyword>
<dbReference type="Pfam" id="PF21742">
    <property type="entry name" value="DUF6868"/>
    <property type="match status" value="1"/>
</dbReference>
<accession>A0ABS8JM75</accession>
<keyword evidence="4" id="KW-1185">Reference proteome</keyword>
<comment type="caution">
    <text evidence="3">The sequence shown here is derived from an EMBL/GenBank/DDBJ whole genome shotgun (WGS) entry which is preliminary data.</text>
</comment>
<evidence type="ECO:0000256" key="1">
    <source>
        <dbReference type="SAM" id="Phobius"/>
    </source>
</evidence>
<dbReference type="EMBL" id="JAJGAK010000006">
    <property type="protein sequence ID" value="MCC8364657.1"/>
    <property type="molecule type" value="Genomic_DNA"/>
</dbReference>
<keyword evidence="1" id="KW-0472">Membrane</keyword>
<protein>
    <recommendedName>
        <fullName evidence="2">DUF6868 domain-containing protein</fullName>
    </recommendedName>
</protein>
<evidence type="ECO:0000313" key="4">
    <source>
        <dbReference type="Proteomes" id="UP001165293"/>
    </source>
</evidence>
<organism evidence="3 4">
    <name type="scientific">Noviluteimonas lactosilytica</name>
    <dbReference type="NCBI Taxonomy" id="2888523"/>
    <lineage>
        <taxon>Bacteria</taxon>
        <taxon>Pseudomonadati</taxon>
        <taxon>Pseudomonadota</taxon>
        <taxon>Gammaproteobacteria</taxon>
        <taxon>Lysobacterales</taxon>
        <taxon>Lysobacteraceae</taxon>
        <taxon>Noviluteimonas</taxon>
    </lineage>
</organism>
<feature type="transmembrane region" description="Helical" evidence="1">
    <location>
        <begin position="12"/>
        <end position="34"/>
    </location>
</feature>
<dbReference type="InterPro" id="IPR049220">
    <property type="entry name" value="DUF6868"/>
</dbReference>
<sequence>MHVAESANLVPFLLWCALANYTILLVVFMAFVWLRGWMRRMHQRWFALTDAQIDGYMYAFLGFYKLAVWFFLLIPALVLLAMR</sequence>
<evidence type="ECO:0000313" key="3">
    <source>
        <dbReference type="EMBL" id="MCC8364657.1"/>
    </source>
</evidence>
<gene>
    <name evidence="3" type="ORF">LK996_16420</name>
</gene>
<evidence type="ECO:0000259" key="2">
    <source>
        <dbReference type="Pfam" id="PF21742"/>
    </source>
</evidence>
<name>A0ABS8JM75_9GAMM</name>
<reference evidence="3" key="1">
    <citation type="submission" date="2021-10" db="EMBL/GenBank/DDBJ databases">
        <authorList>
            <person name="Lyu M."/>
            <person name="Wang X."/>
            <person name="Meng X."/>
            <person name="Xu K."/>
        </authorList>
    </citation>
    <scope>NUCLEOTIDE SEQUENCE</scope>
    <source>
        <strain evidence="3">A6</strain>
    </source>
</reference>